<comment type="subcellular location">
    <subcellularLocation>
        <location evidence="1">Virion</location>
    </subcellularLocation>
</comment>
<dbReference type="Proteomes" id="UP000635071">
    <property type="component" value="Unassembled WGS sequence"/>
</dbReference>
<dbReference type="AlphaFoldDB" id="A0A917A1L2"/>
<gene>
    <name evidence="3" type="ORF">GCM10011529_30610</name>
</gene>
<feature type="domain" description="Phage capsid-like C-terminal" evidence="2">
    <location>
        <begin position="109"/>
        <end position="376"/>
    </location>
</feature>
<evidence type="ECO:0000256" key="1">
    <source>
        <dbReference type="ARBA" id="ARBA00004328"/>
    </source>
</evidence>
<evidence type="ECO:0000259" key="2">
    <source>
        <dbReference type="Pfam" id="PF05065"/>
    </source>
</evidence>
<dbReference type="SUPFAM" id="SSF56563">
    <property type="entry name" value="Major capsid protein gp5"/>
    <property type="match status" value="1"/>
</dbReference>
<organism evidence="3 4">
    <name type="scientific">Sandarakinorhabdus glacialis</name>
    <dbReference type="NCBI Taxonomy" id="1614636"/>
    <lineage>
        <taxon>Bacteria</taxon>
        <taxon>Pseudomonadati</taxon>
        <taxon>Pseudomonadota</taxon>
        <taxon>Alphaproteobacteria</taxon>
        <taxon>Sphingomonadales</taxon>
        <taxon>Sphingosinicellaceae</taxon>
        <taxon>Sandarakinorhabdus</taxon>
    </lineage>
</organism>
<reference evidence="3" key="1">
    <citation type="journal article" date="2014" name="Int. J. Syst. Evol. Microbiol.">
        <title>Complete genome sequence of Corynebacterium casei LMG S-19264T (=DSM 44701T), isolated from a smear-ripened cheese.</title>
        <authorList>
            <consortium name="US DOE Joint Genome Institute (JGI-PGF)"/>
            <person name="Walter F."/>
            <person name="Albersmeier A."/>
            <person name="Kalinowski J."/>
            <person name="Ruckert C."/>
        </authorList>
    </citation>
    <scope>NUCLEOTIDE SEQUENCE</scope>
    <source>
        <strain evidence="3">CGMCC 1.15519</strain>
    </source>
</reference>
<comment type="caution">
    <text evidence="3">The sequence shown here is derived from an EMBL/GenBank/DDBJ whole genome shotgun (WGS) entry which is preliminary data.</text>
</comment>
<dbReference type="InterPro" id="IPR024455">
    <property type="entry name" value="Phage_capsid"/>
</dbReference>
<dbReference type="EMBL" id="BMJM01000018">
    <property type="protein sequence ID" value="GGE21869.1"/>
    <property type="molecule type" value="Genomic_DNA"/>
</dbReference>
<accession>A0A917A1L2</accession>
<dbReference type="InterPro" id="IPR054612">
    <property type="entry name" value="Phage_capsid-like_C"/>
</dbReference>
<evidence type="ECO:0000313" key="4">
    <source>
        <dbReference type="Proteomes" id="UP000635071"/>
    </source>
</evidence>
<dbReference type="Gene3D" id="3.30.2400.10">
    <property type="entry name" value="Major capsid protein gp5"/>
    <property type="match status" value="1"/>
</dbReference>
<proteinExistence type="predicted"/>
<name>A0A917A1L2_9SPHN</name>
<reference evidence="3" key="2">
    <citation type="submission" date="2020-09" db="EMBL/GenBank/DDBJ databases">
        <authorList>
            <person name="Sun Q."/>
            <person name="Zhou Y."/>
        </authorList>
    </citation>
    <scope>NUCLEOTIDE SEQUENCE</scope>
    <source>
        <strain evidence="3">CGMCC 1.15519</strain>
    </source>
</reference>
<dbReference type="Pfam" id="PF05065">
    <property type="entry name" value="Phage_capsid"/>
    <property type="match status" value="1"/>
</dbReference>
<protein>
    <recommendedName>
        <fullName evidence="2">Phage capsid-like C-terminal domain-containing protein</fullName>
    </recommendedName>
</protein>
<sequence>MNAHPKLPRALCGTVRAEASPEQLFRNLQVGLDTFQSQHNQRLSNIEAALNAGLGAGPPILPDVGGGTSWGDQVVASSELAAFVSAAGKGRVQIALSPQAAITSIGTSGGPLIQPDRADAVAMPRRRLTVRGLLGVGTTGSNMVEYPRQNVRDNQAATVAEGALKPESNYGFALAQAKVATIAHWVAVSRQAMDDAGQLRTIINGELRYGLALREETQLLLGDGVGTNLLGLIPQATAYDVTGQPAGISKFDVLLHALAQSEVADLPATGVVVNSSDWMKLQGLKDGQGRYIGSGPMGTAMPTAWGLDVVPSNSMPVGKFLVGNFANSATIYDRMTPVVLVSSEDRDNFIRNMLTVLCEERIALAVRQPAALIYGDYAAAAG</sequence>
<keyword evidence="4" id="KW-1185">Reference proteome</keyword>
<dbReference type="Gene3D" id="3.30.2320.10">
    <property type="entry name" value="hypothetical protein PF0899 domain"/>
    <property type="match status" value="1"/>
</dbReference>
<dbReference type="NCBIfam" id="TIGR01554">
    <property type="entry name" value="major_cap_HK97"/>
    <property type="match status" value="1"/>
</dbReference>
<evidence type="ECO:0000313" key="3">
    <source>
        <dbReference type="EMBL" id="GGE21869.1"/>
    </source>
</evidence>